<dbReference type="EMBL" id="CAJVQB010050768">
    <property type="protein sequence ID" value="CAG8835080.1"/>
    <property type="molecule type" value="Genomic_DNA"/>
</dbReference>
<proteinExistence type="predicted"/>
<keyword evidence="2" id="KW-1185">Reference proteome</keyword>
<protein>
    <submittedName>
        <fullName evidence="1">35065_t:CDS:1</fullName>
    </submittedName>
</protein>
<sequence>RSKGYGHYTTIERNSKSLNIYKDSTEIIDLLSNKVDQSFCNEKKIEIIVLEQLLDKSNSKLLIWDQLRKCKLNKAIGRKPIWFDKIEQKLLERSNLQKIKTEWQQNMTNILAPRVELLKIKMNDLEHTTKLKKCRGCQINENLDIAAEHCILRKQLNAIIKIVSHEEELINMYLEESQAAKKLKSIVGQI</sequence>
<evidence type="ECO:0000313" key="1">
    <source>
        <dbReference type="EMBL" id="CAG8835080.1"/>
    </source>
</evidence>
<evidence type="ECO:0000313" key="2">
    <source>
        <dbReference type="Proteomes" id="UP000789901"/>
    </source>
</evidence>
<organism evidence="1 2">
    <name type="scientific">Gigaspora margarita</name>
    <dbReference type="NCBI Taxonomy" id="4874"/>
    <lineage>
        <taxon>Eukaryota</taxon>
        <taxon>Fungi</taxon>
        <taxon>Fungi incertae sedis</taxon>
        <taxon>Mucoromycota</taxon>
        <taxon>Glomeromycotina</taxon>
        <taxon>Glomeromycetes</taxon>
        <taxon>Diversisporales</taxon>
        <taxon>Gigasporaceae</taxon>
        <taxon>Gigaspora</taxon>
    </lineage>
</organism>
<gene>
    <name evidence="1" type="ORF">GMARGA_LOCUS32388</name>
</gene>
<feature type="non-terminal residue" evidence="1">
    <location>
        <position position="1"/>
    </location>
</feature>
<reference evidence="1 2" key="1">
    <citation type="submission" date="2021-06" db="EMBL/GenBank/DDBJ databases">
        <authorList>
            <person name="Kallberg Y."/>
            <person name="Tangrot J."/>
            <person name="Rosling A."/>
        </authorList>
    </citation>
    <scope>NUCLEOTIDE SEQUENCE [LARGE SCALE GENOMIC DNA]</scope>
    <source>
        <strain evidence="1 2">120-4 pot B 10/14</strain>
    </source>
</reference>
<name>A0ABN7WL80_GIGMA</name>
<dbReference type="Proteomes" id="UP000789901">
    <property type="component" value="Unassembled WGS sequence"/>
</dbReference>
<comment type="caution">
    <text evidence="1">The sequence shown here is derived from an EMBL/GenBank/DDBJ whole genome shotgun (WGS) entry which is preliminary data.</text>
</comment>
<accession>A0ABN7WL80</accession>